<evidence type="ECO:0000256" key="2">
    <source>
        <dbReference type="SAM" id="Coils"/>
    </source>
</evidence>
<dbReference type="Gene3D" id="1.20.58.70">
    <property type="match status" value="1"/>
</dbReference>
<dbReference type="CDD" id="cd15849">
    <property type="entry name" value="SNARE_Sso1"/>
    <property type="match status" value="1"/>
</dbReference>
<dbReference type="Proteomes" id="UP000799772">
    <property type="component" value="Unassembled WGS sequence"/>
</dbReference>
<sequence>MAQQYQQGGGYAQQNPYDQRNPYDHRDDNMEMEPLSPNQAYTAAPGGGSSDPNKILNDCQEVDRALDAIDAELNQLRGLHRRRLNAAETDNATTQQIDRLSTDIMTSYRGLVERMRRLKGLPESDNPRNSPQVGRVDRRLKATINNYQTLERDFRHGLQDQQSRQYRIVRPEATEEEIQEAIDDPNAQIFQQALLNSDRRGQAQRTLGAVNERHKEIQKIERQMVELAQLFTDLENIIVQQEPLVQNIEQKGEEVHDNMLKANTELGGAVVSARGARKKKWICLGICVAIIIIVLIIVLVYLATQGVFSGKKNN</sequence>
<keyword evidence="4" id="KW-1133">Transmembrane helix</keyword>
<reference evidence="6" key="1">
    <citation type="journal article" date="2020" name="Stud. Mycol.">
        <title>101 Dothideomycetes genomes: a test case for predicting lifestyles and emergence of pathogens.</title>
        <authorList>
            <person name="Haridas S."/>
            <person name="Albert R."/>
            <person name="Binder M."/>
            <person name="Bloem J."/>
            <person name="Labutti K."/>
            <person name="Salamov A."/>
            <person name="Andreopoulos B."/>
            <person name="Baker S."/>
            <person name="Barry K."/>
            <person name="Bills G."/>
            <person name="Bluhm B."/>
            <person name="Cannon C."/>
            <person name="Castanera R."/>
            <person name="Culley D."/>
            <person name="Daum C."/>
            <person name="Ezra D."/>
            <person name="Gonzalez J."/>
            <person name="Henrissat B."/>
            <person name="Kuo A."/>
            <person name="Liang C."/>
            <person name="Lipzen A."/>
            <person name="Lutzoni F."/>
            <person name="Magnuson J."/>
            <person name="Mondo S."/>
            <person name="Nolan M."/>
            <person name="Ohm R."/>
            <person name="Pangilinan J."/>
            <person name="Park H.-J."/>
            <person name="Ramirez L."/>
            <person name="Alfaro M."/>
            <person name="Sun H."/>
            <person name="Tritt A."/>
            <person name="Yoshinaga Y."/>
            <person name="Zwiers L.-H."/>
            <person name="Turgeon B."/>
            <person name="Goodwin S."/>
            <person name="Spatafora J."/>
            <person name="Crous P."/>
            <person name="Grigoriev I."/>
        </authorList>
    </citation>
    <scope>NUCLEOTIDE SEQUENCE</scope>
    <source>
        <strain evidence="6">CBS 133067</strain>
    </source>
</reference>
<dbReference type="InterPro" id="IPR045242">
    <property type="entry name" value="Syntaxin"/>
</dbReference>
<dbReference type="GO" id="GO:0031201">
    <property type="term" value="C:SNARE complex"/>
    <property type="evidence" value="ECO:0007669"/>
    <property type="project" value="TreeGrafter"/>
</dbReference>
<dbReference type="GO" id="GO:0006887">
    <property type="term" value="P:exocytosis"/>
    <property type="evidence" value="ECO:0007669"/>
    <property type="project" value="TreeGrafter"/>
</dbReference>
<dbReference type="AlphaFoldDB" id="A0A9P4IK25"/>
<proteinExistence type="inferred from homology"/>
<dbReference type="InterPro" id="IPR006011">
    <property type="entry name" value="Syntaxin_N"/>
</dbReference>
<name>A0A9P4IK25_9PEZI</name>
<evidence type="ECO:0000313" key="6">
    <source>
        <dbReference type="EMBL" id="KAF2103026.1"/>
    </source>
</evidence>
<evidence type="ECO:0000259" key="5">
    <source>
        <dbReference type="PROSITE" id="PS50192"/>
    </source>
</evidence>
<dbReference type="GO" id="GO:0012505">
    <property type="term" value="C:endomembrane system"/>
    <property type="evidence" value="ECO:0007669"/>
    <property type="project" value="TreeGrafter"/>
</dbReference>
<protein>
    <submittedName>
        <fullName evidence="6">t-SNARE</fullName>
    </submittedName>
</protein>
<feature type="coiled-coil region" evidence="2">
    <location>
        <begin position="210"/>
        <end position="237"/>
    </location>
</feature>
<dbReference type="OrthoDB" id="10255013at2759"/>
<comment type="similarity">
    <text evidence="1">Belongs to the syntaxin family.</text>
</comment>
<feature type="region of interest" description="Disordered" evidence="3">
    <location>
        <begin position="1"/>
        <end position="56"/>
    </location>
</feature>
<feature type="transmembrane region" description="Helical" evidence="4">
    <location>
        <begin position="281"/>
        <end position="304"/>
    </location>
</feature>
<gene>
    <name evidence="6" type="ORF">NA57DRAFT_63730</name>
</gene>
<keyword evidence="4" id="KW-0812">Transmembrane</keyword>
<feature type="domain" description="T-SNARE coiled-coil homology" evidence="5">
    <location>
        <begin position="207"/>
        <end position="269"/>
    </location>
</feature>
<dbReference type="PANTHER" id="PTHR19957">
    <property type="entry name" value="SYNTAXIN"/>
    <property type="match status" value="1"/>
</dbReference>
<dbReference type="GO" id="GO:0005886">
    <property type="term" value="C:plasma membrane"/>
    <property type="evidence" value="ECO:0007669"/>
    <property type="project" value="TreeGrafter"/>
</dbReference>
<keyword evidence="2" id="KW-0175">Coiled coil</keyword>
<dbReference type="SUPFAM" id="SSF47661">
    <property type="entry name" value="t-snare proteins"/>
    <property type="match status" value="1"/>
</dbReference>
<keyword evidence="4" id="KW-0472">Membrane</keyword>
<dbReference type="Pfam" id="PF05739">
    <property type="entry name" value="SNARE"/>
    <property type="match status" value="1"/>
</dbReference>
<keyword evidence="7" id="KW-1185">Reference proteome</keyword>
<organism evidence="6 7">
    <name type="scientific">Rhizodiscina lignyota</name>
    <dbReference type="NCBI Taxonomy" id="1504668"/>
    <lineage>
        <taxon>Eukaryota</taxon>
        <taxon>Fungi</taxon>
        <taxon>Dikarya</taxon>
        <taxon>Ascomycota</taxon>
        <taxon>Pezizomycotina</taxon>
        <taxon>Dothideomycetes</taxon>
        <taxon>Pleosporomycetidae</taxon>
        <taxon>Aulographales</taxon>
        <taxon>Rhizodiscinaceae</taxon>
        <taxon>Rhizodiscina</taxon>
    </lineage>
</organism>
<accession>A0A9P4IK25</accession>
<evidence type="ECO:0000313" key="7">
    <source>
        <dbReference type="Proteomes" id="UP000799772"/>
    </source>
</evidence>
<evidence type="ECO:0000256" key="4">
    <source>
        <dbReference type="SAM" id="Phobius"/>
    </source>
</evidence>
<dbReference type="GO" id="GO:0048278">
    <property type="term" value="P:vesicle docking"/>
    <property type="evidence" value="ECO:0007669"/>
    <property type="project" value="TreeGrafter"/>
</dbReference>
<dbReference type="EMBL" id="ML978122">
    <property type="protein sequence ID" value="KAF2103026.1"/>
    <property type="molecule type" value="Genomic_DNA"/>
</dbReference>
<evidence type="ECO:0000256" key="1">
    <source>
        <dbReference type="ARBA" id="ARBA00009063"/>
    </source>
</evidence>
<dbReference type="PROSITE" id="PS50192">
    <property type="entry name" value="T_SNARE"/>
    <property type="match status" value="1"/>
</dbReference>
<comment type="caution">
    <text evidence="6">The sequence shown here is derived from an EMBL/GenBank/DDBJ whole genome shotgun (WGS) entry which is preliminary data.</text>
</comment>
<dbReference type="InterPro" id="IPR000727">
    <property type="entry name" value="T_SNARE_dom"/>
</dbReference>
<dbReference type="GO" id="GO:0006886">
    <property type="term" value="P:intracellular protein transport"/>
    <property type="evidence" value="ECO:0007669"/>
    <property type="project" value="TreeGrafter"/>
</dbReference>
<dbReference type="GO" id="GO:0000149">
    <property type="term" value="F:SNARE binding"/>
    <property type="evidence" value="ECO:0007669"/>
    <property type="project" value="TreeGrafter"/>
</dbReference>
<dbReference type="Pfam" id="PF00804">
    <property type="entry name" value="Syntaxin"/>
    <property type="match status" value="1"/>
</dbReference>
<dbReference type="PANTHER" id="PTHR19957:SF380">
    <property type="entry name" value="SYNTAXIN FAMILY PROTEIN"/>
    <property type="match status" value="1"/>
</dbReference>
<dbReference type="SMART" id="SM00397">
    <property type="entry name" value="t_SNARE"/>
    <property type="match status" value="1"/>
</dbReference>
<dbReference type="GO" id="GO:0005484">
    <property type="term" value="F:SNAP receptor activity"/>
    <property type="evidence" value="ECO:0007669"/>
    <property type="project" value="TreeGrafter"/>
</dbReference>
<evidence type="ECO:0000256" key="3">
    <source>
        <dbReference type="SAM" id="MobiDB-lite"/>
    </source>
</evidence>
<dbReference type="InterPro" id="IPR010989">
    <property type="entry name" value="SNARE"/>
</dbReference>
<dbReference type="GO" id="GO:0006906">
    <property type="term" value="P:vesicle fusion"/>
    <property type="evidence" value="ECO:0007669"/>
    <property type="project" value="TreeGrafter"/>
</dbReference>